<dbReference type="InterPro" id="IPR007554">
    <property type="entry name" value="Glycerophosphate_synth"/>
</dbReference>
<evidence type="ECO:0000313" key="8">
    <source>
        <dbReference type="Proteomes" id="UP001179280"/>
    </source>
</evidence>
<evidence type="ECO:0000256" key="4">
    <source>
        <dbReference type="ARBA" id="ARBA00022679"/>
    </source>
</evidence>
<evidence type="ECO:0000256" key="1">
    <source>
        <dbReference type="ARBA" id="ARBA00004202"/>
    </source>
</evidence>
<keyword evidence="8" id="KW-1185">Reference proteome</keyword>
<dbReference type="GO" id="GO:0047356">
    <property type="term" value="F:CDP-ribitol ribitolphosphotransferase activity"/>
    <property type="evidence" value="ECO:0007669"/>
    <property type="project" value="UniProtKB-EC"/>
</dbReference>
<comment type="subcellular location">
    <subcellularLocation>
        <location evidence="1">Cell membrane</location>
        <topology evidence="1">Peripheral membrane protein</topology>
    </subcellularLocation>
</comment>
<dbReference type="Proteomes" id="UP001179280">
    <property type="component" value="Unassembled WGS sequence"/>
</dbReference>
<dbReference type="InterPro" id="IPR051612">
    <property type="entry name" value="Teichoic_Acid_Biosynth"/>
</dbReference>
<keyword evidence="3" id="KW-1003">Cell membrane</keyword>
<sequence length="602" mass="70827">MREESDQQATDDGIITITDKELAEELKRLNKIDKEQLNRPGTKQITEMNWNGSFLKISGYAFINDTNVTHEDQVSKSLILQNTNEESCVYEFPVIDLEINSLMSPEQQKKHKWAGFEVEINFSQVTLKAEPLPEGTYETYIQVCVKDDNSIYQEALLPLGNIEDLIQNGFHSTKMEYFSSKRFLLHNLMATYNRKKKTLEIVSTKLKDINPAELEYQNVKSKQYKFMRKYVFKLLYMIFNFLPIKKNRVLFATDSRTELNGNFGFIHDEMISRNLDIDYKYMLKESIDEKKTFKDIWNLALWSATSKKIILDDFYPMIYPLRIRKEADLIQVWHAVGAFKTFGYSRVGRPGGPSIKSKNHRNYTKAIVSSKNVGRHYAEGFGIKEEETIVPIGAPRTDVFFDDTYKNAKKEELYDEYPFLKGKKVILFAPTFRGNGQSSAHYPFDVLNFKELYDNLKDEYVFIFKIHPFVNNKVTIPYQYVDFFYDFSEYREVNDLLFITDILITDYSSVCFEFALLNKPMIFFAYDVEDYIRQRDFYFEYQSFIPGTLAKNTEDIISSIINKDFEKQKIKPFVDYFFDHQDGFASRRFVDQVILENNPEQI</sequence>
<dbReference type="SUPFAM" id="SSF53756">
    <property type="entry name" value="UDP-Glycosyltransferase/glycogen phosphorylase"/>
    <property type="match status" value="1"/>
</dbReference>
<dbReference type="PANTHER" id="PTHR37316:SF2">
    <property type="entry name" value="TEICHOIC ACID RIBITOL-PHOSPHATE POLYMERASE TARK"/>
    <property type="match status" value="1"/>
</dbReference>
<gene>
    <name evidence="7" type="ORF">JOC54_004477</name>
</gene>
<keyword evidence="6" id="KW-0472">Membrane</keyword>
<comment type="caution">
    <text evidence="7">The sequence shown here is derived from an EMBL/GenBank/DDBJ whole genome shotgun (WGS) entry which is preliminary data.</text>
</comment>
<dbReference type="Gene3D" id="3.40.50.12580">
    <property type="match status" value="1"/>
</dbReference>
<evidence type="ECO:0000256" key="6">
    <source>
        <dbReference type="ARBA" id="ARBA00023136"/>
    </source>
</evidence>
<comment type="similarity">
    <text evidence="2">Belongs to the CDP-glycerol glycerophosphotransferase family.</text>
</comment>
<evidence type="ECO:0000313" key="7">
    <source>
        <dbReference type="EMBL" id="MBM7841176.1"/>
    </source>
</evidence>
<dbReference type="Pfam" id="PF04464">
    <property type="entry name" value="Glyphos_transf"/>
    <property type="match status" value="1"/>
</dbReference>
<evidence type="ECO:0000256" key="2">
    <source>
        <dbReference type="ARBA" id="ARBA00010488"/>
    </source>
</evidence>
<dbReference type="Gene3D" id="3.40.50.11820">
    <property type="match status" value="1"/>
</dbReference>
<organism evidence="7 8">
    <name type="scientific">Shouchella xiaoxiensis</name>
    <dbReference type="NCBI Taxonomy" id="766895"/>
    <lineage>
        <taxon>Bacteria</taxon>
        <taxon>Bacillati</taxon>
        <taxon>Bacillota</taxon>
        <taxon>Bacilli</taxon>
        <taxon>Bacillales</taxon>
        <taxon>Bacillaceae</taxon>
        <taxon>Shouchella</taxon>
    </lineage>
</organism>
<dbReference type="EMBL" id="JAFBCV010000023">
    <property type="protein sequence ID" value="MBM7841176.1"/>
    <property type="molecule type" value="Genomic_DNA"/>
</dbReference>
<keyword evidence="4 7" id="KW-0808">Transferase</keyword>
<dbReference type="RefSeq" id="WP_239586877.1">
    <property type="nucleotide sequence ID" value="NZ_JAFBCV010000023.1"/>
</dbReference>
<evidence type="ECO:0000256" key="5">
    <source>
        <dbReference type="ARBA" id="ARBA00022944"/>
    </source>
</evidence>
<accession>A0ABS2T059</accession>
<evidence type="ECO:0000256" key="3">
    <source>
        <dbReference type="ARBA" id="ARBA00022475"/>
    </source>
</evidence>
<protein>
    <submittedName>
        <fullName evidence="7">CDP-ribitol ribitolphosphotransferase</fullName>
        <ecNumber evidence="7">2.7.8.14</ecNumber>
    </submittedName>
</protein>
<dbReference type="PANTHER" id="PTHR37316">
    <property type="entry name" value="TEICHOIC ACID GLYCEROL-PHOSPHATE PRIMASE"/>
    <property type="match status" value="1"/>
</dbReference>
<name>A0ABS2T059_9BACI</name>
<reference evidence="7" key="1">
    <citation type="submission" date="2021-01" db="EMBL/GenBank/DDBJ databases">
        <title>Genomic Encyclopedia of Type Strains, Phase IV (KMG-IV): sequencing the most valuable type-strain genomes for metagenomic binning, comparative biology and taxonomic classification.</title>
        <authorList>
            <person name="Goeker M."/>
        </authorList>
    </citation>
    <scope>NUCLEOTIDE SEQUENCE</scope>
    <source>
        <strain evidence="7">DSM 21943</strain>
    </source>
</reference>
<dbReference type="InterPro" id="IPR043149">
    <property type="entry name" value="TagF_N"/>
</dbReference>
<keyword evidence="5" id="KW-0777">Teichoic acid biosynthesis</keyword>
<dbReference type="EC" id="2.7.8.14" evidence="7"/>
<proteinExistence type="inferred from homology"/>
<dbReference type="InterPro" id="IPR043148">
    <property type="entry name" value="TagF_C"/>
</dbReference>